<protein>
    <submittedName>
        <fullName evidence="1">Uncharacterized protein</fullName>
    </submittedName>
</protein>
<organism evidence="1">
    <name type="scientific">Arundo donax</name>
    <name type="common">Giant reed</name>
    <name type="synonym">Donax arundinaceus</name>
    <dbReference type="NCBI Taxonomy" id="35708"/>
    <lineage>
        <taxon>Eukaryota</taxon>
        <taxon>Viridiplantae</taxon>
        <taxon>Streptophyta</taxon>
        <taxon>Embryophyta</taxon>
        <taxon>Tracheophyta</taxon>
        <taxon>Spermatophyta</taxon>
        <taxon>Magnoliopsida</taxon>
        <taxon>Liliopsida</taxon>
        <taxon>Poales</taxon>
        <taxon>Poaceae</taxon>
        <taxon>PACMAD clade</taxon>
        <taxon>Arundinoideae</taxon>
        <taxon>Arundineae</taxon>
        <taxon>Arundo</taxon>
    </lineage>
</organism>
<sequence>MSNGHFLSLGCFVQICEYSASLPLTTLSLF</sequence>
<accession>A0A0A8YHF8</accession>
<evidence type="ECO:0000313" key="1">
    <source>
        <dbReference type="EMBL" id="JAD24890.1"/>
    </source>
</evidence>
<reference evidence="1" key="1">
    <citation type="submission" date="2014-09" db="EMBL/GenBank/DDBJ databases">
        <authorList>
            <person name="Magalhaes I.L.F."/>
            <person name="Oliveira U."/>
            <person name="Santos F.R."/>
            <person name="Vidigal T.H.D.A."/>
            <person name="Brescovit A.D."/>
            <person name="Santos A.J."/>
        </authorList>
    </citation>
    <scope>NUCLEOTIDE SEQUENCE</scope>
    <source>
        <tissue evidence="1">Shoot tissue taken approximately 20 cm above the soil surface</tissue>
    </source>
</reference>
<name>A0A0A8YHF8_ARUDO</name>
<dbReference type="EMBL" id="GBRH01273005">
    <property type="protein sequence ID" value="JAD24890.1"/>
    <property type="molecule type" value="Transcribed_RNA"/>
</dbReference>
<proteinExistence type="predicted"/>
<dbReference type="AlphaFoldDB" id="A0A0A8YHF8"/>
<reference evidence="1" key="2">
    <citation type="journal article" date="2015" name="Data Brief">
        <title>Shoot transcriptome of the giant reed, Arundo donax.</title>
        <authorList>
            <person name="Barrero R.A."/>
            <person name="Guerrero F.D."/>
            <person name="Moolhuijzen P."/>
            <person name="Goolsby J.A."/>
            <person name="Tidwell J."/>
            <person name="Bellgard S.E."/>
            <person name="Bellgard M.I."/>
        </authorList>
    </citation>
    <scope>NUCLEOTIDE SEQUENCE</scope>
    <source>
        <tissue evidence="1">Shoot tissue taken approximately 20 cm above the soil surface</tissue>
    </source>
</reference>